<organism evidence="2 3">
    <name type="scientific">Streptomyces lunalinharesii</name>
    <dbReference type="NCBI Taxonomy" id="333384"/>
    <lineage>
        <taxon>Bacteria</taxon>
        <taxon>Bacillati</taxon>
        <taxon>Actinomycetota</taxon>
        <taxon>Actinomycetes</taxon>
        <taxon>Kitasatosporales</taxon>
        <taxon>Streptomycetaceae</taxon>
        <taxon>Streptomyces</taxon>
    </lineage>
</organism>
<evidence type="ECO:0000256" key="1">
    <source>
        <dbReference type="SAM" id="Phobius"/>
    </source>
</evidence>
<comment type="caution">
    <text evidence="2">The sequence shown here is derived from an EMBL/GenBank/DDBJ whole genome shotgun (WGS) entry which is preliminary data.</text>
</comment>
<keyword evidence="1" id="KW-0812">Transmembrane</keyword>
<evidence type="ECO:0000313" key="2">
    <source>
        <dbReference type="EMBL" id="GAA2689634.1"/>
    </source>
</evidence>
<dbReference type="EMBL" id="BAAARK010000049">
    <property type="protein sequence ID" value="GAA2689634.1"/>
    <property type="molecule type" value="Genomic_DNA"/>
</dbReference>
<feature type="transmembrane region" description="Helical" evidence="1">
    <location>
        <begin position="38"/>
        <end position="59"/>
    </location>
</feature>
<gene>
    <name evidence="2" type="ORF">GCM10009864_74510</name>
</gene>
<protein>
    <submittedName>
        <fullName evidence="2">Uncharacterized protein</fullName>
    </submittedName>
</protein>
<feature type="transmembrane region" description="Helical" evidence="1">
    <location>
        <begin position="6"/>
        <end position="26"/>
    </location>
</feature>
<reference evidence="2 3" key="1">
    <citation type="journal article" date="2019" name="Int. J. Syst. Evol. Microbiol.">
        <title>The Global Catalogue of Microorganisms (GCM) 10K type strain sequencing project: providing services to taxonomists for standard genome sequencing and annotation.</title>
        <authorList>
            <consortium name="The Broad Institute Genomics Platform"/>
            <consortium name="The Broad Institute Genome Sequencing Center for Infectious Disease"/>
            <person name="Wu L."/>
            <person name="Ma J."/>
        </authorList>
    </citation>
    <scope>NUCLEOTIDE SEQUENCE [LARGE SCALE GENOMIC DNA]</scope>
    <source>
        <strain evidence="2 3">JCM 16374</strain>
    </source>
</reference>
<proteinExistence type="predicted"/>
<dbReference type="Proteomes" id="UP001500994">
    <property type="component" value="Unassembled WGS sequence"/>
</dbReference>
<keyword evidence="1" id="KW-0472">Membrane</keyword>
<name>A0ABN3T0S3_9ACTN</name>
<keyword evidence="1" id="KW-1133">Transmembrane helix</keyword>
<sequence>MRSRPYLWGPWFIAGGLAFATATALYVRRHDDRREVRLYGATGTFAALLLSLLSTTTGIG</sequence>
<keyword evidence="3" id="KW-1185">Reference proteome</keyword>
<accession>A0ABN3T0S3</accession>
<evidence type="ECO:0000313" key="3">
    <source>
        <dbReference type="Proteomes" id="UP001500994"/>
    </source>
</evidence>